<dbReference type="InterPro" id="IPR014729">
    <property type="entry name" value="Rossmann-like_a/b/a_fold"/>
</dbReference>
<feature type="binding site" evidence="8">
    <location>
        <begin position="149"/>
        <end position="152"/>
    </location>
    <ligand>
        <name>ATP</name>
        <dbReference type="ChEBI" id="CHEBI:30616"/>
    </ligand>
</feature>
<feature type="binding site" evidence="8">
    <location>
        <position position="155"/>
    </location>
    <ligand>
        <name>(R)-pantoate</name>
        <dbReference type="ChEBI" id="CHEBI:15980"/>
    </ligand>
</feature>
<feature type="binding site" evidence="8">
    <location>
        <position position="178"/>
    </location>
    <ligand>
        <name>ATP</name>
        <dbReference type="ChEBI" id="CHEBI:30616"/>
    </ligand>
</feature>
<dbReference type="InterPro" id="IPR003721">
    <property type="entry name" value="Pantoate_ligase"/>
</dbReference>
<name>A0AAV5AZ04_9FLAO</name>
<evidence type="ECO:0000256" key="5">
    <source>
        <dbReference type="ARBA" id="ARBA00022741"/>
    </source>
</evidence>
<evidence type="ECO:0000313" key="12">
    <source>
        <dbReference type="Proteomes" id="UP001208692"/>
    </source>
</evidence>
<accession>A0AAV5AZ04</accession>
<dbReference type="HAMAP" id="MF_00158">
    <property type="entry name" value="PanC"/>
    <property type="match status" value="1"/>
</dbReference>
<feature type="active site" description="Proton donor" evidence="8">
    <location>
        <position position="37"/>
    </location>
</feature>
<keyword evidence="8" id="KW-0963">Cytoplasm</keyword>
<evidence type="ECO:0000256" key="2">
    <source>
        <dbReference type="ARBA" id="ARBA00009256"/>
    </source>
</evidence>
<dbReference type="NCBIfam" id="TIGR00125">
    <property type="entry name" value="cyt_tran_rel"/>
    <property type="match status" value="1"/>
</dbReference>
<comment type="catalytic activity">
    <reaction evidence="7 8">
        <text>(R)-pantoate + beta-alanine + ATP = (R)-pantothenate + AMP + diphosphate + H(+)</text>
        <dbReference type="Rhea" id="RHEA:10912"/>
        <dbReference type="ChEBI" id="CHEBI:15378"/>
        <dbReference type="ChEBI" id="CHEBI:15980"/>
        <dbReference type="ChEBI" id="CHEBI:29032"/>
        <dbReference type="ChEBI" id="CHEBI:30616"/>
        <dbReference type="ChEBI" id="CHEBI:33019"/>
        <dbReference type="ChEBI" id="CHEBI:57966"/>
        <dbReference type="ChEBI" id="CHEBI:456215"/>
        <dbReference type="EC" id="6.3.2.1"/>
    </reaction>
</comment>
<dbReference type="RefSeq" id="WP_264845448.1">
    <property type="nucleotide sequence ID" value="NZ_BPMA01000012.1"/>
</dbReference>
<evidence type="ECO:0000256" key="4">
    <source>
        <dbReference type="ARBA" id="ARBA00022655"/>
    </source>
</evidence>
<evidence type="ECO:0000256" key="8">
    <source>
        <dbReference type="HAMAP-Rule" id="MF_00158"/>
    </source>
</evidence>
<dbReference type="Gene3D" id="3.40.50.620">
    <property type="entry name" value="HUPs"/>
    <property type="match status" value="1"/>
</dbReference>
<dbReference type="NCBIfam" id="TIGR00018">
    <property type="entry name" value="panC"/>
    <property type="match status" value="1"/>
</dbReference>
<gene>
    <name evidence="8 9" type="primary">panC</name>
    <name evidence="9" type="ORF">RCZ15_16640</name>
    <name evidence="10" type="ORF">RCZ16_01620</name>
</gene>
<keyword evidence="4 8" id="KW-0566">Pantothenate biosynthesis</keyword>
<keyword evidence="5 8" id="KW-0547">Nucleotide-binding</keyword>
<feature type="binding site" evidence="8">
    <location>
        <begin position="30"/>
        <end position="37"/>
    </location>
    <ligand>
        <name>ATP</name>
        <dbReference type="ChEBI" id="CHEBI:30616"/>
    </ligand>
</feature>
<evidence type="ECO:0000313" key="10">
    <source>
        <dbReference type="EMBL" id="GJM51844.1"/>
    </source>
</evidence>
<reference evidence="9 12" key="1">
    <citation type="submission" date="2021-11" db="EMBL/GenBank/DDBJ databases">
        <title>Draft genome sequence of Capnocytophaga sp. strain KC07075 isolated from cat oral cavity.</title>
        <authorList>
            <person name="Suzuki M."/>
            <person name="Imaoka K."/>
            <person name="Kimura M."/>
            <person name="Morikawa S."/>
            <person name="Maeda K."/>
        </authorList>
    </citation>
    <scope>NUCLEOTIDE SEQUENCE</scope>
    <source>
        <strain evidence="9">KC07075</strain>
        <strain evidence="10 12">KC07079</strain>
    </source>
</reference>
<dbReference type="GO" id="GO:0005829">
    <property type="term" value="C:cytosol"/>
    <property type="evidence" value="ECO:0007669"/>
    <property type="project" value="TreeGrafter"/>
</dbReference>
<dbReference type="PANTHER" id="PTHR21299">
    <property type="entry name" value="CYTIDYLATE KINASE/PANTOATE-BETA-ALANINE LIGASE"/>
    <property type="match status" value="1"/>
</dbReference>
<evidence type="ECO:0000313" key="11">
    <source>
        <dbReference type="Proteomes" id="UP001207736"/>
    </source>
</evidence>
<feature type="binding site" evidence="8">
    <location>
        <begin position="186"/>
        <end position="189"/>
    </location>
    <ligand>
        <name>ATP</name>
        <dbReference type="ChEBI" id="CHEBI:30616"/>
    </ligand>
</feature>
<feature type="binding site" evidence="8">
    <location>
        <position position="61"/>
    </location>
    <ligand>
        <name>beta-alanine</name>
        <dbReference type="ChEBI" id="CHEBI:57966"/>
    </ligand>
</feature>
<dbReference type="GO" id="GO:0015940">
    <property type="term" value="P:pantothenate biosynthetic process"/>
    <property type="evidence" value="ECO:0007669"/>
    <property type="project" value="UniProtKB-UniRule"/>
</dbReference>
<dbReference type="PANTHER" id="PTHR21299:SF1">
    <property type="entry name" value="PANTOATE--BETA-ALANINE LIGASE"/>
    <property type="match status" value="1"/>
</dbReference>
<evidence type="ECO:0000313" key="9">
    <source>
        <dbReference type="EMBL" id="GJM50691.1"/>
    </source>
</evidence>
<proteinExistence type="inferred from homology"/>
<dbReference type="Pfam" id="PF02569">
    <property type="entry name" value="Pantoate_ligase"/>
    <property type="match status" value="1"/>
</dbReference>
<evidence type="ECO:0000256" key="6">
    <source>
        <dbReference type="ARBA" id="ARBA00022840"/>
    </source>
</evidence>
<dbReference type="EMBL" id="BQKB01000007">
    <property type="protein sequence ID" value="GJM51844.1"/>
    <property type="molecule type" value="Genomic_DNA"/>
</dbReference>
<organism evidence="9 11">
    <name type="scientific">Capnocytophaga catalasegens</name>
    <dbReference type="NCBI Taxonomy" id="1004260"/>
    <lineage>
        <taxon>Bacteria</taxon>
        <taxon>Pseudomonadati</taxon>
        <taxon>Bacteroidota</taxon>
        <taxon>Flavobacteriia</taxon>
        <taxon>Flavobacteriales</taxon>
        <taxon>Flavobacteriaceae</taxon>
        <taxon>Capnocytophaga</taxon>
    </lineage>
</organism>
<comment type="miscellaneous">
    <text evidence="8">The reaction proceeds by a bi uni uni bi ping pong mechanism.</text>
</comment>
<comment type="similarity">
    <text evidence="2 8">Belongs to the pantothenate synthetase family.</text>
</comment>
<comment type="function">
    <text evidence="8">Catalyzes the condensation of pantoate with beta-alanine in an ATP-dependent reaction via a pantoyl-adenylate intermediate.</text>
</comment>
<evidence type="ECO:0000256" key="7">
    <source>
        <dbReference type="ARBA" id="ARBA00048258"/>
    </source>
</evidence>
<dbReference type="GO" id="GO:0004592">
    <property type="term" value="F:pantoate-beta-alanine ligase activity"/>
    <property type="evidence" value="ECO:0007669"/>
    <property type="project" value="UniProtKB-UniRule"/>
</dbReference>
<dbReference type="InterPro" id="IPR042176">
    <property type="entry name" value="Pantoate_ligase_C"/>
</dbReference>
<dbReference type="Proteomes" id="UP001207736">
    <property type="component" value="Unassembled WGS sequence"/>
</dbReference>
<dbReference type="GO" id="GO:0005524">
    <property type="term" value="F:ATP binding"/>
    <property type="evidence" value="ECO:0007669"/>
    <property type="project" value="UniProtKB-KW"/>
</dbReference>
<keyword evidence="3 8" id="KW-0436">Ligase</keyword>
<comment type="subcellular location">
    <subcellularLocation>
        <location evidence="8">Cytoplasm</location>
    </subcellularLocation>
</comment>
<feature type="binding site" evidence="8">
    <location>
        <position position="61"/>
    </location>
    <ligand>
        <name>(R)-pantoate</name>
        <dbReference type="ChEBI" id="CHEBI:15980"/>
    </ligand>
</feature>
<dbReference type="SUPFAM" id="SSF52374">
    <property type="entry name" value="Nucleotidylyl transferase"/>
    <property type="match status" value="1"/>
</dbReference>
<comment type="subunit">
    <text evidence="8">Homodimer.</text>
</comment>
<dbReference type="CDD" id="cd00560">
    <property type="entry name" value="PanC"/>
    <property type="match status" value="1"/>
</dbReference>
<dbReference type="EMBL" id="BQKA01000033">
    <property type="protein sequence ID" value="GJM50691.1"/>
    <property type="molecule type" value="Genomic_DNA"/>
</dbReference>
<dbReference type="Gene3D" id="3.30.1300.10">
    <property type="entry name" value="Pantoate-beta-alanine ligase, C-terminal domain"/>
    <property type="match status" value="1"/>
</dbReference>
<comment type="pathway">
    <text evidence="1 8">Cofactor biosynthesis; (R)-pantothenate biosynthesis; (R)-pantothenate from (R)-pantoate and beta-alanine: step 1/1.</text>
</comment>
<evidence type="ECO:0000256" key="1">
    <source>
        <dbReference type="ARBA" id="ARBA00004990"/>
    </source>
</evidence>
<dbReference type="EC" id="6.3.2.1" evidence="8"/>
<keyword evidence="12" id="KW-1185">Reference proteome</keyword>
<protein>
    <recommendedName>
        <fullName evidence="8">Pantothenate synthetase</fullName>
        <shortName evidence="8">PS</shortName>
        <ecNumber evidence="8">6.3.2.1</ecNumber>
    </recommendedName>
    <alternativeName>
        <fullName evidence="8">Pantoate--beta-alanine ligase</fullName>
    </alternativeName>
    <alternativeName>
        <fullName evidence="8">Pantoate-activating enzyme</fullName>
    </alternativeName>
</protein>
<dbReference type="AlphaFoldDB" id="A0AAV5AZ04"/>
<keyword evidence="6 8" id="KW-0067">ATP-binding</keyword>
<sequence>MKIFQKKNDVKAYLAPAITTKQTIGFVPTMGALHQGHLSLVQRALSENDLVVVSIFVNPTQFNNAEDLEKYPRTLQADIDKLESVSTNILIYTPEAEDIYNGNISSDSFDFEGLDLVMEGASRPGHFDGVGTIVKKLFEIVTPTNAYFGEKDYQQILIIKSMVRTTKLPVNIVPCPIVREANGLAMSSRNQRLSDEMKQKASFIYQSLQEVQKLFQTEEIASIQKWIKMLYDTHSEFHLEYFNIAHSDTLQPVLQKKQGEKYHAFIVVHLQGVRLIDNIELL</sequence>
<comment type="caution">
    <text evidence="9">The sequence shown here is derived from an EMBL/GenBank/DDBJ whole genome shotgun (WGS) entry which is preliminary data.</text>
</comment>
<evidence type="ECO:0000256" key="3">
    <source>
        <dbReference type="ARBA" id="ARBA00022598"/>
    </source>
</evidence>
<dbReference type="InterPro" id="IPR004821">
    <property type="entry name" value="Cyt_trans-like"/>
</dbReference>
<dbReference type="Proteomes" id="UP001208692">
    <property type="component" value="Unassembled WGS sequence"/>
</dbReference>